<dbReference type="Gene3D" id="2.120.10.80">
    <property type="entry name" value="Kelch-type beta propeller"/>
    <property type="match status" value="2"/>
</dbReference>
<keyword evidence="3" id="KW-1185">Reference proteome</keyword>
<evidence type="ECO:0008006" key="4">
    <source>
        <dbReference type="Google" id="ProtNLM"/>
    </source>
</evidence>
<dbReference type="OrthoDB" id="45365at2759"/>
<protein>
    <recommendedName>
        <fullName evidence="4">Galactose oxidase</fullName>
    </recommendedName>
</protein>
<evidence type="ECO:0000256" key="1">
    <source>
        <dbReference type="SAM" id="SignalP"/>
    </source>
</evidence>
<dbReference type="InterPro" id="IPR015915">
    <property type="entry name" value="Kelch-typ_b-propeller"/>
</dbReference>
<name>A0A8K0SM39_9HYPO</name>
<gene>
    <name evidence="2" type="ORF">B0I35DRAFT_438186</name>
</gene>
<dbReference type="AlphaFoldDB" id="A0A8K0SM39"/>
<proteinExistence type="predicted"/>
<comment type="caution">
    <text evidence="2">The sequence shown here is derived from an EMBL/GenBank/DDBJ whole genome shotgun (WGS) entry which is preliminary data.</text>
</comment>
<dbReference type="EMBL" id="JAGPNK010000011">
    <property type="protein sequence ID" value="KAH7311496.1"/>
    <property type="molecule type" value="Genomic_DNA"/>
</dbReference>
<dbReference type="SUPFAM" id="SSF117281">
    <property type="entry name" value="Kelch motif"/>
    <property type="match status" value="2"/>
</dbReference>
<evidence type="ECO:0000313" key="3">
    <source>
        <dbReference type="Proteomes" id="UP000813444"/>
    </source>
</evidence>
<organism evidence="2 3">
    <name type="scientific">Stachybotrys elegans</name>
    <dbReference type="NCBI Taxonomy" id="80388"/>
    <lineage>
        <taxon>Eukaryota</taxon>
        <taxon>Fungi</taxon>
        <taxon>Dikarya</taxon>
        <taxon>Ascomycota</taxon>
        <taxon>Pezizomycotina</taxon>
        <taxon>Sordariomycetes</taxon>
        <taxon>Hypocreomycetidae</taxon>
        <taxon>Hypocreales</taxon>
        <taxon>Stachybotryaceae</taxon>
        <taxon>Stachybotrys</taxon>
    </lineage>
</organism>
<dbReference type="PANTHER" id="PTHR45632">
    <property type="entry name" value="LD33804P"/>
    <property type="match status" value="1"/>
</dbReference>
<dbReference type="Proteomes" id="UP000813444">
    <property type="component" value="Unassembled WGS sequence"/>
</dbReference>
<dbReference type="PANTHER" id="PTHR45632:SF24">
    <property type="entry name" value="GALACTOSE OXIDASE"/>
    <property type="match status" value="1"/>
</dbReference>
<evidence type="ECO:0000313" key="2">
    <source>
        <dbReference type="EMBL" id="KAH7311496.1"/>
    </source>
</evidence>
<keyword evidence="1" id="KW-0732">Signal</keyword>
<accession>A0A8K0SM39</accession>
<feature type="signal peptide" evidence="1">
    <location>
        <begin position="1"/>
        <end position="24"/>
    </location>
</feature>
<sequence length="341" mass="35337">MRASSKILALTAIACLAVAKGSCAGIWTELAQIPFIPRQEHSAVAINATTLAVLGGIVAVGDGWGNTDLVTYYDIPSDTWIEGPPLPVGLNHPNSVAHEGKIYLMGGLAETGPGLPWVATPETWVLDPAAAEWTSLAPFPEGTERGSAIVGLYDDKIFLAGGLSSLHLAPGGASIAVDTVSSFDILTGEWTEYPDHALPGPKDHAAGGIVGSTLWITGGRHIAAGVIQTRDVLALDLAEMEAGWESLNGTARMPTSRGGHMAGVVGDLIYAFGGEGIGPAGGVFNQSEVFDTKTRTWKSLEPMPLPRHGSVSVVVGGDIYIPGGGLVLGTMPTNTTEVFRP</sequence>
<reference evidence="2" key="1">
    <citation type="journal article" date="2021" name="Nat. Commun.">
        <title>Genetic determinants of endophytism in the Arabidopsis root mycobiome.</title>
        <authorList>
            <person name="Mesny F."/>
            <person name="Miyauchi S."/>
            <person name="Thiergart T."/>
            <person name="Pickel B."/>
            <person name="Atanasova L."/>
            <person name="Karlsson M."/>
            <person name="Huettel B."/>
            <person name="Barry K.W."/>
            <person name="Haridas S."/>
            <person name="Chen C."/>
            <person name="Bauer D."/>
            <person name="Andreopoulos W."/>
            <person name="Pangilinan J."/>
            <person name="LaButti K."/>
            <person name="Riley R."/>
            <person name="Lipzen A."/>
            <person name="Clum A."/>
            <person name="Drula E."/>
            <person name="Henrissat B."/>
            <person name="Kohler A."/>
            <person name="Grigoriev I.V."/>
            <person name="Martin F.M."/>
            <person name="Hacquard S."/>
        </authorList>
    </citation>
    <scope>NUCLEOTIDE SEQUENCE</scope>
    <source>
        <strain evidence="2">MPI-CAGE-CH-0235</strain>
    </source>
</reference>
<dbReference type="InterPro" id="IPR006652">
    <property type="entry name" value="Kelch_1"/>
</dbReference>
<dbReference type="SMART" id="SM00612">
    <property type="entry name" value="Kelch"/>
    <property type="match status" value="4"/>
</dbReference>
<feature type="chain" id="PRO_5035458735" description="Galactose oxidase" evidence="1">
    <location>
        <begin position="25"/>
        <end position="341"/>
    </location>
</feature>
<dbReference type="Pfam" id="PF24681">
    <property type="entry name" value="Kelch_KLHDC2_KLHL20_DRC7"/>
    <property type="match status" value="1"/>
</dbReference>